<protein>
    <submittedName>
        <fullName evidence="2">VPS10 domain-containing receptor SorCS3</fullName>
    </submittedName>
</protein>
<proteinExistence type="predicted"/>
<reference evidence="2" key="1">
    <citation type="submission" date="2015-07" db="EMBL/GenBank/DDBJ databases">
        <title>Transcriptome Assembly of Anthurium amnicola.</title>
        <authorList>
            <person name="Suzuki J."/>
        </authorList>
    </citation>
    <scope>NUCLEOTIDE SEQUENCE</scope>
</reference>
<name>A0A1D1ZHI4_9ARAE</name>
<dbReference type="EMBL" id="GDJX01001695">
    <property type="protein sequence ID" value="JAT66241.1"/>
    <property type="molecule type" value="Transcribed_RNA"/>
</dbReference>
<feature type="compositionally biased region" description="Basic and acidic residues" evidence="1">
    <location>
        <begin position="30"/>
        <end position="42"/>
    </location>
</feature>
<keyword evidence="2" id="KW-0675">Receptor</keyword>
<sequence>VALPSRDLLSPPRGGGRLGAGRFRPGGDPSIREAQGREHRGDGLVGEGRLPGEARLDRLCRPRQSQQEHRGGNLEASRRRADVRVPRRAGDVGDAEVGDGALARGQT</sequence>
<evidence type="ECO:0000313" key="2">
    <source>
        <dbReference type="EMBL" id="JAT66241.1"/>
    </source>
</evidence>
<feature type="region of interest" description="Disordered" evidence="1">
    <location>
        <begin position="1"/>
        <end position="107"/>
    </location>
</feature>
<feature type="non-terminal residue" evidence="2">
    <location>
        <position position="1"/>
    </location>
</feature>
<evidence type="ECO:0000256" key="1">
    <source>
        <dbReference type="SAM" id="MobiDB-lite"/>
    </source>
</evidence>
<accession>A0A1D1ZHI4</accession>
<dbReference type="AlphaFoldDB" id="A0A1D1ZHI4"/>
<organism evidence="2">
    <name type="scientific">Anthurium amnicola</name>
    <dbReference type="NCBI Taxonomy" id="1678845"/>
    <lineage>
        <taxon>Eukaryota</taxon>
        <taxon>Viridiplantae</taxon>
        <taxon>Streptophyta</taxon>
        <taxon>Embryophyta</taxon>
        <taxon>Tracheophyta</taxon>
        <taxon>Spermatophyta</taxon>
        <taxon>Magnoliopsida</taxon>
        <taxon>Liliopsida</taxon>
        <taxon>Araceae</taxon>
        <taxon>Pothoideae</taxon>
        <taxon>Potheae</taxon>
        <taxon>Anthurium</taxon>
    </lineage>
</organism>
<feature type="compositionally biased region" description="Basic and acidic residues" evidence="1">
    <location>
        <begin position="50"/>
        <end position="91"/>
    </location>
</feature>
<feature type="compositionally biased region" description="Low complexity" evidence="1">
    <location>
        <begin position="1"/>
        <end position="12"/>
    </location>
</feature>
<gene>
    <name evidence="2" type="primary">SORCS3_6</name>
    <name evidence="2" type="ORF">g.58385</name>
</gene>
<feature type="compositionally biased region" description="Low complexity" evidence="1">
    <location>
        <begin position="98"/>
        <end position="107"/>
    </location>
</feature>